<organism evidence="1 2">
    <name type="scientific">Streptomyces longwoodensis</name>
    <dbReference type="NCBI Taxonomy" id="68231"/>
    <lineage>
        <taxon>Bacteria</taxon>
        <taxon>Bacillati</taxon>
        <taxon>Actinomycetota</taxon>
        <taxon>Actinomycetes</taxon>
        <taxon>Kitasatosporales</taxon>
        <taxon>Streptomycetaceae</taxon>
        <taxon>Streptomyces</taxon>
    </lineage>
</organism>
<dbReference type="AlphaFoldDB" id="A0A101QX02"/>
<dbReference type="GeneID" id="91426017"/>
<sequence length="300" mass="30994">MTTTDPGTAYAAAYDAAAAARLDLYAKATAYIGHLVRGHLPQAATLVINAKCRDLHEVQDAEGLPIWHAPTSAGQGLPDEVADEVDGILADVMPFGGMAGAARWPIAPQGLPYRLVRLPGAPAPANGTGQRKVAHTRFPTPEGLRVISGIFAPAATPRIDITGTRDTYARETRDRIRAAIINSGYTLPTGSLDITADWLVIRSGGPAADLATAAVALEAVGLLPADITQRVVLIGELGLDGTVRTVRDIEQPVAAALGLGEKHLIVPAEQTDLVGTPTGVTVTGAYSLAHAVAHLAALAA</sequence>
<proteinExistence type="predicted"/>
<dbReference type="Pfam" id="PF13541">
    <property type="entry name" value="ChlI"/>
    <property type="match status" value="1"/>
</dbReference>
<evidence type="ECO:0000313" key="2">
    <source>
        <dbReference type="Proteomes" id="UP000053271"/>
    </source>
</evidence>
<dbReference type="InterPro" id="IPR020568">
    <property type="entry name" value="Ribosomal_Su5_D2-typ_SF"/>
</dbReference>
<reference evidence="1 2" key="1">
    <citation type="submission" date="2015-10" db="EMBL/GenBank/DDBJ databases">
        <title>Draft genome sequence of Streptomyces longwoodensis DSM 41677, type strain for the species Streptomyces longwoodensis.</title>
        <authorList>
            <person name="Ruckert C."/>
            <person name="Winkler A."/>
            <person name="Kalinowski J."/>
            <person name="Kampfer P."/>
            <person name="Glaeser S."/>
        </authorList>
    </citation>
    <scope>NUCLEOTIDE SEQUENCE [LARGE SCALE GENOMIC DNA]</scope>
    <source>
        <strain evidence="1 2">DSM 41677</strain>
    </source>
</reference>
<comment type="caution">
    <text evidence="1">The sequence shown here is derived from an EMBL/GenBank/DDBJ whole genome shotgun (WGS) entry which is preliminary data.</text>
</comment>
<dbReference type="InterPro" id="IPR014721">
    <property type="entry name" value="Ribsml_uS5_D2-typ_fold_subgr"/>
</dbReference>
<name>A0A101QX02_9ACTN</name>
<protein>
    <submittedName>
        <fullName evidence="1">Uncharacterized protein</fullName>
    </submittedName>
</protein>
<accession>A0A101QX02</accession>
<gene>
    <name evidence="1" type="ORF">AQJ30_15555</name>
</gene>
<keyword evidence="2" id="KW-1185">Reference proteome</keyword>
<dbReference type="RefSeq" id="WP_067233793.1">
    <property type="nucleotide sequence ID" value="NZ_KQ948553.1"/>
</dbReference>
<dbReference type="EMBL" id="LMWS01000018">
    <property type="protein sequence ID" value="KUN37699.1"/>
    <property type="molecule type" value="Genomic_DNA"/>
</dbReference>
<evidence type="ECO:0000313" key="1">
    <source>
        <dbReference type="EMBL" id="KUN37699.1"/>
    </source>
</evidence>
<dbReference type="SUPFAM" id="SSF54211">
    <property type="entry name" value="Ribosomal protein S5 domain 2-like"/>
    <property type="match status" value="1"/>
</dbReference>
<dbReference type="Gene3D" id="3.30.230.10">
    <property type="match status" value="1"/>
</dbReference>
<dbReference type="Proteomes" id="UP000053271">
    <property type="component" value="Unassembled WGS sequence"/>
</dbReference>
<dbReference type="STRING" id="68231.AQJ30_15555"/>